<reference evidence="2" key="1">
    <citation type="submission" date="2019-02" db="EMBL/GenBank/DDBJ databases">
        <authorList>
            <person name="Gruber-Vodicka R. H."/>
            <person name="Seah K. B. B."/>
        </authorList>
    </citation>
    <scope>NUCLEOTIDE SEQUENCE</scope>
    <source>
        <strain evidence="2">BECK_M6</strain>
    </source>
</reference>
<dbReference type="EMBL" id="CAADFH010000142">
    <property type="protein sequence ID" value="VFK01327.1"/>
    <property type="molecule type" value="Genomic_DNA"/>
</dbReference>
<keyword evidence="1" id="KW-0812">Transmembrane</keyword>
<evidence type="ECO:0000313" key="2">
    <source>
        <dbReference type="EMBL" id="VFK01327.1"/>
    </source>
</evidence>
<accession>A0A450V9D8</accession>
<gene>
    <name evidence="2" type="ORF">BECKLFY1418A_GA0070994_11429</name>
</gene>
<protein>
    <submittedName>
        <fullName evidence="2">Uncharacterized protein</fullName>
    </submittedName>
</protein>
<name>A0A450V9D8_9GAMM</name>
<keyword evidence="1" id="KW-0472">Membrane</keyword>
<dbReference type="AlphaFoldDB" id="A0A450V9D8"/>
<proteinExistence type="predicted"/>
<feature type="transmembrane region" description="Helical" evidence="1">
    <location>
        <begin position="124"/>
        <end position="144"/>
    </location>
</feature>
<sequence length="518" mass="59490">MNTLEQRYLEILLNMDRSNYEEQAWEKQLRGDIESEIISTQENDTYLQKKLSDEEKEKAKKFFLHKEPIKEKARNRYHAEYLGFRQLLRQYSEEIKDAAKEYGFQFPYEVLPGVYPTTSINAQAVAMGGGALVLLNTGLMGFIYQMVKIYMFTRDFKSDDHVYGTEFSEEQGIESSAEVIVAYLFGGNSSLATRYPARGDFRGVAIQQLFYSAERFVLAHEYGHVLVGHLNPKNTVSRSLAAGDTMNFFKKSWEQEFEADAFALLLTFPPSMRQINTKDELELLDLRLAAPYIFFSLAILLDTVSQQLLSLPHTDFADDHPPSGERLRRLEKQLISMNAGRVIRAGQSFESWIETLSSPIISYIQEITQTKHHGVAESPCPVQKEAGRSHRLKPIFEYSENGEFWFDIAKVADDWFNLSHPGKDVGSKYWDKNGFRTSRDIVDFVLEHIGATLSVHVPSNLGIKLTQILDQGSDMTHFTICVSRTDVTVYYWPGDNRDSSFLCEKVKNWDTKRYKIIL</sequence>
<evidence type="ECO:0000256" key="1">
    <source>
        <dbReference type="SAM" id="Phobius"/>
    </source>
</evidence>
<organism evidence="2">
    <name type="scientific">Candidatus Kentrum sp. LFY</name>
    <dbReference type="NCBI Taxonomy" id="2126342"/>
    <lineage>
        <taxon>Bacteria</taxon>
        <taxon>Pseudomonadati</taxon>
        <taxon>Pseudomonadota</taxon>
        <taxon>Gammaproteobacteria</taxon>
        <taxon>Candidatus Kentrum</taxon>
    </lineage>
</organism>
<keyword evidence="1" id="KW-1133">Transmembrane helix</keyword>